<evidence type="ECO:0000313" key="10">
    <source>
        <dbReference type="EMBL" id="MBB3873226.1"/>
    </source>
</evidence>
<keyword evidence="3 6" id="KW-0597">Phosphoprotein</keyword>
<dbReference type="Pfam" id="PF02518">
    <property type="entry name" value="HATPase_c"/>
    <property type="match status" value="1"/>
</dbReference>
<dbReference type="SUPFAM" id="SSF47384">
    <property type="entry name" value="Homodimeric domain of signal transducing histidine kinase"/>
    <property type="match status" value="1"/>
</dbReference>
<accession>A0A7W6A4K1</accession>
<dbReference type="Gene3D" id="1.10.287.130">
    <property type="match status" value="1"/>
</dbReference>
<reference evidence="10 11" key="1">
    <citation type="submission" date="2020-08" db="EMBL/GenBank/DDBJ databases">
        <title>Genomic Encyclopedia of Type Strains, Phase IV (KMG-IV): sequencing the most valuable type-strain genomes for metagenomic binning, comparative biology and taxonomic classification.</title>
        <authorList>
            <person name="Goeker M."/>
        </authorList>
    </citation>
    <scope>NUCLEOTIDE SEQUENCE [LARGE SCALE GENOMIC DNA]</scope>
    <source>
        <strain evidence="10 11">DSM 14878</strain>
    </source>
</reference>
<dbReference type="InterPro" id="IPR000700">
    <property type="entry name" value="PAS-assoc_C"/>
</dbReference>
<feature type="domain" description="Histidine kinase" evidence="7">
    <location>
        <begin position="268"/>
        <end position="485"/>
    </location>
</feature>
<dbReference type="SMART" id="SM00387">
    <property type="entry name" value="HATPase_c"/>
    <property type="match status" value="1"/>
</dbReference>
<evidence type="ECO:0000256" key="2">
    <source>
        <dbReference type="ARBA" id="ARBA00012438"/>
    </source>
</evidence>
<dbReference type="SUPFAM" id="SSF55874">
    <property type="entry name" value="ATPase domain of HSP90 chaperone/DNA topoisomerase II/histidine kinase"/>
    <property type="match status" value="1"/>
</dbReference>
<dbReference type="PRINTS" id="PR00344">
    <property type="entry name" value="BCTRLSENSOR"/>
</dbReference>
<keyword evidence="4" id="KW-0808">Transferase</keyword>
<dbReference type="InterPro" id="IPR004358">
    <property type="entry name" value="Sig_transdc_His_kin-like_C"/>
</dbReference>
<feature type="domain" description="Response regulatory" evidence="8">
    <location>
        <begin position="503"/>
        <end position="621"/>
    </location>
</feature>
<dbReference type="SMART" id="SM00388">
    <property type="entry name" value="HisKA"/>
    <property type="match status" value="1"/>
</dbReference>
<dbReference type="EC" id="2.7.13.3" evidence="2"/>
<dbReference type="InterPro" id="IPR036097">
    <property type="entry name" value="HisK_dim/P_sf"/>
</dbReference>
<evidence type="ECO:0000313" key="11">
    <source>
        <dbReference type="Proteomes" id="UP000532936"/>
    </source>
</evidence>
<proteinExistence type="predicted"/>
<dbReference type="InterPro" id="IPR035965">
    <property type="entry name" value="PAS-like_dom_sf"/>
</dbReference>
<comment type="caution">
    <text evidence="10">The sequence shown here is derived from an EMBL/GenBank/DDBJ whole genome shotgun (WGS) entry which is preliminary data.</text>
</comment>
<dbReference type="SUPFAM" id="SSF52172">
    <property type="entry name" value="CheY-like"/>
    <property type="match status" value="1"/>
</dbReference>
<organism evidence="10 11">
    <name type="scientific">Brevundimonas mediterranea</name>
    <dbReference type="NCBI Taxonomy" id="74329"/>
    <lineage>
        <taxon>Bacteria</taxon>
        <taxon>Pseudomonadati</taxon>
        <taxon>Pseudomonadota</taxon>
        <taxon>Alphaproteobacteria</taxon>
        <taxon>Caulobacterales</taxon>
        <taxon>Caulobacteraceae</taxon>
        <taxon>Brevundimonas</taxon>
    </lineage>
</organism>
<dbReference type="InterPro" id="IPR005467">
    <property type="entry name" value="His_kinase_dom"/>
</dbReference>
<evidence type="ECO:0000256" key="4">
    <source>
        <dbReference type="ARBA" id="ARBA00022679"/>
    </source>
</evidence>
<dbReference type="PROSITE" id="PS50113">
    <property type="entry name" value="PAC"/>
    <property type="match status" value="1"/>
</dbReference>
<gene>
    <name evidence="10" type="ORF">GGR11_002779</name>
</gene>
<dbReference type="Gene3D" id="3.40.50.2300">
    <property type="match status" value="1"/>
</dbReference>
<evidence type="ECO:0000256" key="3">
    <source>
        <dbReference type="ARBA" id="ARBA00022553"/>
    </source>
</evidence>
<dbReference type="GO" id="GO:0000155">
    <property type="term" value="F:phosphorelay sensor kinase activity"/>
    <property type="evidence" value="ECO:0007669"/>
    <property type="project" value="InterPro"/>
</dbReference>
<dbReference type="Proteomes" id="UP000532936">
    <property type="component" value="Unassembled WGS sequence"/>
</dbReference>
<dbReference type="CDD" id="cd00082">
    <property type="entry name" value="HisKA"/>
    <property type="match status" value="1"/>
</dbReference>
<dbReference type="CDD" id="cd00130">
    <property type="entry name" value="PAS"/>
    <property type="match status" value="1"/>
</dbReference>
<dbReference type="SUPFAM" id="SSF55785">
    <property type="entry name" value="PYP-like sensor domain (PAS domain)"/>
    <property type="match status" value="2"/>
</dbReference>
<evidence type="ECO:0000256" key="6">
    <source>
        <dbReference type="PROSITE-ProRule" id="PRU00169"/>
    </source>
</evidence>
<keyword evidence="5 10" id="KW-0418">Kinase</keyword>
<dbReference type="Pfam" id="PF13188">
    <property type="entry name" value="PAS_8"/>
    <property type="match status" value="1"/>
</dbReference>
<dbReference type="PANTHER" id="PTHR43047">
    <property type="entry name" value="TWO-COMPONENT HISTIDINE PROTEIN KINASE"/>
    <property type="match status" value="1"/>
</dbReference>
<dbReference type="InterPro" id="IPR011006">
    <property type="entry name" value="CheY-like_superfamily"/>
</dbReference>
<dbReference type="PROSITE" id="PS50109">
    <property type="entry name" value="HIS_KIN"/>
    <property type="match status" value="1"/>
</dbReference>
<evidence type="ECO:0000259" key="8">
    <source>
        <dbReference type="PROSITE" id="PS50110"/>
    </source>
</evidence>
<dbReference type="Pfam" id="PF08448">
    <property type="entry name" value="PAS_4"/>
    <property type="match status" value="1"/>
</dbReference>
<dbReference type="RefSeq" id="WP_183197776.1">
    <property type="nucleotide sequence ID" value="NZ_JACIDA010000002.1"/>
</dbReference>
<name>A0A7W6A4K1_9CAUL</name>
<sequence>MTYVDADDETCYEGDVFHGQIADASPAYIWLLNPQGRIVHVSRAARRFQPEPPAPHTMAWRDAWPVDCRFSIDRGVQEAQAGRAFSFRTRFTTEQSSAVYLDTTVSAVRDEAGRIVRLLVKAEDVTQETETAAFLNTVIEVLPLALTVKDARTGRYILANRAAEKLFGRFEGLTGLRASDILPAAFAEWAADAAPGMGSQSTVYEDHAAAGFRYLAATKLATYDDEGVRHLIGLTEDITQKQRDADALYQALEQAEQANRARSAFVTNISHEIRTPLNGVIAGVDLLAARSTAPDIQEVTEMIRASAAVLQDQLQQLLAVARLDGIEGPPEVETFALGDLIERVARPSCEAARAKGLAFVVEIAPALPAALVGDPAGIERVLTPLLNNAVKFTHRGEIRLTVDPCQNGGVRFACVDTGVGFDPALKAAMFAAFRQQDDALTREYGGMGLGLALARKAARALGGILDAAPREDGGSVFWLDLPLSTAPVQTTEEVAADPVDRLRVLVADDHPTNRRIVEMMLESVADVTTAEDGVEAVEAAGRETFDVILMDIQMPRMDGITAVARIREAERAAGRARVPVIMLTANTQPEHVEAARLAGADRHLGKPFTLALLFNEIQALLADAPARTPLDRHANI</sequence>
<evidence type="ECO:0000256" key="5">
    <source>
        <dbReference type="ARBA" id="ARBA00022777"/>
    </source>
</evidence>
<dbReference type="PROSITE" id="PS50110">
    <property type="entry name" value="RESPONSE_REGULATORY"/>
    <property type="match status" value="1"/>
</dbReference>
<dbReference type="InterPro" id="IPR003661">
    <property type="entry name" value="HisK_dim/P_dom"/>
</dbReference>
<evidence type="ECO:0000259" key="9">
    <source>
        <dbReference type="PROSITE" id="PS50113"/>
    </source>
</evidence>
<dbReference type="InterPro" id="IPR000014">
    <property type="entry name" value="PAS"/>
</dbReference>
<dbReference type="CDD" id="cd17546">
    <property type="entry name" value="REC_hyHK_CKI1_RcsC-like"/>
    <property type="match status" value="1"/>
</dbReference>
<evidence type="ECO:0000256" key="1">
    <source>
        <dbReference type="ARBA" id="ARBA00000085"/>
    </source>
</evidence>
<dbReference type="Pfam" id="PF00512">
    <property type="entry name" value="HisKA"/>
    <property type="match status" value="1"/>
</dbReference>
<dbReference type="SMART" id="SM00091">
    <property type="entry name" value="PAS"/>
    <property type="match status" value="2"/>
</dbReference>
<dbReference type="AlphaFoldDB" id="A0A7W6A4K1"/>
<protein>
    <recommendedName>
        <fullName evidence="2">histidine kinase</fullName>
        <ecNumber evidence="2">2.7.13.3</ecNumber>
    </recommendedName>
</protein>
<dbReference type="InterPro" id="IPR001789">
    <property type="entry name" value="Sig_transdc_resp-reg_receiver"/>
</dbReference>
<dbReference type="Gene3D" id="3.30.565.10">
    <property type="entry name" value="Histidine kinase-like ATPase, C-terminal domain"/>
    <property type="match status" value="1"/>
</dbReference>
<dbReference type="InterPro" id="IPR036890">
    <property type="entry name" value="HATPase_C_sf"/>
</dbReference>
<dbReference type="InterPro" id="IPR013656">
    <property type="entry name" value="PAS_4"/>
</dbReference>
<comment type="catalytic activity">
    <reaction evidence="1">
        <text>ATP + protein L-histidine = ADP + protein N-phospho-L-histidine.</text>
        <dbReference type="EC" id="2.7.13.3"/>
    </reaction>
</comment>
<dbReference type="InterPro" id="IPR003594">
    <property type="entry name" value="HATPase_dom"/>
</dbReference>
<feature type="domain" description="PAC" evidence="9">
    <location>
        <begin position="85"/>
        <end position="137"/>
    </location>
</feature>
<feature type="modified residue" description="4-aspartylphosphate" evidence="6">
    <location>
        <position position="551"/>
    </location>
</feature>
<dbReference type="Gene3D" id="3.30.450.20">
    <property type="entry name" value="PAS domain"/>
    <property type="match status" value="2"/>
</dbReference>
<dbReference type="Pfam" id="PF00072">
    <property type="entry name" value="Response_reg"/>
    <property type="match status" value="1"/>
</dbReference>
<dbReference type="EMBL" id="JACIDA010000002">
    <property type="protein sequence ID" value="MBB3873226.1"/>
    <property type="molecule type" value="Genomic_DNA"/>
</dbReference>
<dbReference type="SMART" id="SM00448">
    <property type="entry name" value="REC"/>
    <property type="match status" value="1"/>
</dbReference>
<evidence type="ECO:0000259" key="7">
    <source>
        <dbReference type="PROSITE" id="PS50109"/>
    </source>
</evidence>